<accession>A0ABT0C0W6</accession>
<dbReference type="SUPFAM" id="SSF51126">
    <property type="entry name" value="Pectin lyase-like"/>
    <property type="match status" value="1"/>
</dbReference>
<keyword evidence="4" id="KW-1185">Reference proteome</keyword>
<evidence type="ECO:0000313" key="3">
    <source>
        <dbReference type="EMBL" id="MCJ2380575.1"/>
    </source>
</evidence>
<organism evidence="3 4">
    <name type="scientific">Parabacteroides faecalis</name>
    <dbReference type="NCBI Taxonomy" id="2924040"/>
    <lineage>
        <taxon>Bacteria</taxon>
        <taxon>Pseudomonadati</taxon>
        <taxon>Bacteroidota</taxon>
        <taxon>Bacteroidia</taxon>
        <taxon>Bacteroidales</taxon>
        <taxon>Tannerellaceae</taxon>
        <taxon>Parabacteroides</taxon>
    </lineage>
</organism>
<dbReference type="Gene3D" id="2.160.20.10">
    <property type="entry name" value="Single-stranded right-handed beta-helix, Pectin lyase-like"/>
    <property type="match status" value="2"/>
</dbReference>
<gene>
    <name evidence="3" type="ORF">MUN53_08130</name>
</gene>
<evidence type="ECO:0000259" key="2">
    <source>
        <dbReference type="Pfam" id="PF12708"/>
    </source>
</evidence>
<name>A0ABT0C0W6_9BACT</name>
<dbReference type="SMART" id="SM00710">
    <property type="entry name" value="PbH1"/>
    <property type="match status" value="5"/>
</dbReference>
<proteinExistence type="predicted"/>
<dbReference type="InterPro" id="IPR024535">
    <property type="entry name" value="RHGA/B-epi-like_pectate_lyase"/>
</dbReference>
<dbReference type="InterPro" id="IPR006626">
    <property type="entry name" value="PbH1"/>
</dbReference>
<dbReference type="RefSeq" id="WP_243324662.1">
    <property type="nucleotide sequence ID" value="NZ_JAKZMM010000017.1"/>
</dbReference>
<dbReference type="Pfam" id="PF12708">
    <property type="entry name" value="Pect-lyase_RHGA_epim"/>
    <property type="match status" value="1"/>
</dbReference>
<dbReference type="Proteomes" id="UP001165444">
    <property type="component" value="Unassembled WGS sequence"/>
</dbReference>
<dbReference type="PROSITE" id="PS51257">
    <property type="entry name" value="PROKAR_LIPOPROTEIN"/>
    <property type="match status" value="1"/>
</dbReference>
<feature type="chain" id="PRO_5047489448" description="Rhamnogalacturonase A/B/Epimerase-like pectate lyase domain-containing protein" evidence="1">
    <location>
        <begin position="23"/>
        <end position="560"/>
    </location>
</feature>
<comment type="caution">
    <text evidence="3">The sequence shown here is derived from an EMBL/GenBank/DDBJ whole genome shotgun (WGS) entry which is preliminary data.</text>
</comment>
<dbReference type="InterPro" id="IPR011050">
    <property type="entry name" value="Pectin_lyase_fold/virulence"/>
</dbReference>
<dbReference type="EMBL" id="JAKZMM010000017">
    <property type="protein sequence ID" value="MCJ2380575.1"/>
    <property type="molecule type" value="Genomic_DNA"/>
</dbReference>
<feature type="signal peptide" evidence="1">
    <location>
        <begin position="1"/>
        <end position="22"/>
    </location>
</feature>
<keyword evidence="1" id="KW-0732">Signal</keyword>
<dbReference type="InterPro" id="IPR012334">
    <property type="entry name" value="Pectin_lyas_fold"/>
</dbReference>
<sequence>MNKRRYILFSVLSILACHLVMASGQDKMINVTDMGARPDDGKDDTRALRRAVAYACEHPGTTLYFPKGIYELKDKEAITLETKVLNGEMGENPEKVIYTPYYPYVKGLDFTGAKQVTVLADQATLLCEGWMEPISLDQCEDVTVKGITIDYKRKPFVSGDIVEITSDYFDVQFGEDKIVTEKMPLTRMTFWDKEKNRLYPEPIYFPKRELLGGNKVRFYHSLPQTLKGSNATALNSFHFRPAILVYRSVSTCLEDVTIHAQPGMGIVGFDSKDIFIKRLSIRPSSSYYQSTNTDATHFACCEGVLHFQGCYFQGQGDDATNVHGYYQTIIRAEGNSADLEVKAGTYTHAQVADVPRVGDEMELVEIRTLKPVQTYKVKDVRHSIPETQVHVTLSDPLPENISDYYLMNVTKLPQLIFENSVINSHLARGILVKTRNVTIRSNVFRNCTGTAIHIGAEAYWHEGTHAKHVLVTDNVMMGCGKGAGSQAGAAGIAVIIEAEDTGKEYLHEDIKITDNLIAGEGNDCGIYVGNAKDVLLQGNKITGCKQAYKYHSADQVLLEE</sequence>
<reference evidence="3 4" key="1">
    <citation type="submission" date="2022-03" db="EMBL/GenBank/DDBJ databases">
        <title>Parabacteroides sp. nov. isolated from swine feces.</title>
        <authorList>
            <person name="Bak J.E."/>
        </authorList>
    </citation>
    <scope>NUCLEOTIDE SEQUENCE [LARGE SCALE GENOMIC DNA]</scope>
    <source>
        <strain evidence="3 4">AGMB00274</strain>
    </source>
</reference>
<protein>
    <recommendedName>
        <fullName evidence="2">Rhamnogalacturonase A/B/Epimerase-like pectate lyase domain-containing protein</fullName>
    </recommendedName>
</protein>
<feature type="domain" description="Rhamnogalacturonase A/B/Epimerase-like pectate lyase" evidence="2">
    <location>
        <begin position="29"/>
        <end position="83"/>
    </location>
</feature>
<evidence type="ECO:0000256" key="1">
    <source>
        <dbReference type="SAM" id="SignalP"/>
    </source>
</evidence>
<evidence type="ECO:0000313" key="4">
    <source>
        <dbReference type="Proteomes" id="UP001165444"/>
    </source>
</evidence>